<feature type="compositionally biased region" description="Basic residues" evidence="1">
    <location>
        <begin position="113"/>
        <end position="123"/>
    </location>
</feature>
<keyword evidence="3" id="KW-1185">Reference proteome</keyword>
<protein>
    <submittedName>
        <fullName evidence="2">Uncharacterized protein</fullName>
    </submittedName>
</protein>
<feature type="region of interest" description="Disordered" evidence="1">
    <location>
        <begin position="73"/>
        <end position="146"/>
    </location>
</feature>
<proteinExistence type="predicted"/>
<organism evidence="2 3">
    <name type="scientific">Acanthamoeba castellanii (strain ATCC 30010 / Neff)</name>
    <dbReference type="NCBI Taxonomy" id="1257118"/>
    <lineage>
        <taxon>Eukaryota</taxon>
        <taxon>Amoebozoa</taxon>
        <taxon>Discosea</taxon>
        <taxon>Longamoebia</taxon>
        <taxon>Centramoebida</taxon>
        <taxon>Acanthamoebidae</taxon>
        <taxon>Acanthamoeba</taxon>
    </lineage>
</organism>
<gene>
    <name evidence="2" type="ORF">ACA1_180010</name>
</gene>
<feature type="region of interest" description="Disordered" evidence="1">
    <location>
        <begin position="1"/>
        <end position="26"/>
    </location>
</feature>
<evidence type="ECO:0000256" key="1">
    <source>
        <dbReference type="SAM" id="MobiDB-lite"/>
    </source>
</evidence>
<dbReference type="RefSeq" id="XP_004332853.1">
    <property type="nucleotide sequence ID" value="XM_004332805.1"/>
</dbReference>
<feature type="region of interest" description="Disordered" evidence="1">
    <location>
        <begin position="221"/>
        <end position="292"/>
    </location>
</feature>
<dbReference type="EMBL" id="KB008172">
    <property type="protein sequence ID" value="ELR10840.1"/>
    <property type="molecule type" value="Genomic_DNA"/>
</dbReference>
<feature type="compositionally biased region" description="Low complexity" evidence="1">
    <location>
        <begin position="124"/>
        <end position="133"/>
    </location>
</feature>
<evidence type="ECO:0000313" key="3">
    <source>
        <dbReference type="Proteomes" id="UP000011083"/>
    </source>
</evidence>
<feature type="compositionally biased region" description="Low complexity" evidence="1">
    <location>
        <begin position="73"/>
        <end position="85"/>
    </location>
</feature>
<dbReference type="KEGG" id="acan:ACA1_180010"/>
<reference evidence="2 3" key="1">
    <citation type="journal article" date="2013" name="Genome Biol.">
        <title>Genome of Acanthamoeba castellanii highlights extensive lateral gene transfer and early evolution of tyrosine kinase signaling.</title>
        <authorList>
            <person name="Clarke M."/>
            <person name="Lohan A.J."/>
            <person name="Liu B."/>
            <person name="Lagkouvardos I."/>
            <person name="Roy S."/>
            <person name="Zafar N."/>
            <person name="Bertelli C."/>
            <person name="Schilde C."/>
            <person name="Kianianmomeni A."/>
            <person name="Burglin T.R."/>
            <person name="Frech C."/>
            <person name="Turcotte B."/>
            <person name="Kopec K.O."/>
            <person name="Synnott J.M."/>
            <person name="Choo C."/>
            <person name="Paponov I."/>
            <person name="Finkler A."/>
            <person name="Soon Heng Tan C."/>
            <person name="Hutchins A.P."/>
            <person name="Weinmeier T."/>
            <person name="Rattei T."/>
            <person name="Chu J.S."/>
            <person name="Gimenez G."/>
            <person name="Irimia M."/>
            <person name="Rigden D.J."/>
            <person name="Fitzpatrick D.A."/>
            <person name="Lorenzo-Morales J."/>
            <person name="Bateman A."/>
            <person name="Chiu C.H."/>
            <person name="Tang P."/>
            <person name="Hegemann P."/>
            <person name="Fromm H."/>
            <person name="Raoult D."/>
            <person name="Greub G."/>
            <person name="Miranda-Saavedra D."/>
            <person name="Chen N."/>
            <person name="Nash P."/>
            <person name="Ginger M.L."/>
            <person name="Horn M."/>
            <person name="Schaap P."/>
            <person name="Caler L."/>
            <person name="Loftus B."/>
        </authorList>
    </citation>
    <scope>NUCLEOTIDE SEQUENCE [LARGE SCALE GENOMIC DNA]</scope>
    <source>
        <strain evidence="2 3">Neff</strain>
    </source>
</reference>
<feature type="compositionally biased region" description="Acidic residues" evidence="1">
    <location>
        <begin position="274"/>
        <end position="292"/>
    </location>
</feature>
<dbReference type="Proteomes" id="UP000011083">
    <property type="component" value="Unassembled WGS sequence"/>
</dbReference>
<feature type="compositionally biased region" description="Acidic residues" evidence="1">
    <location>
        <begin position="226"/>
        <end position="267"/>
    </location>
</feature>
<evidence type="ECO:0000313" key="2">
    <source>
        <dbReference type="EMBL" id="ELR10840.1"/>
    </source>
</evidence>
<sequence length="292" mass="31331">MGKEFGARVPARDGGGGGKGGDGGHHTEGLVVVGRLLECGTCPPSGELHYGLVMPYRPVRLVAGHLPIKAFSLSSSSSSSSLPSYVSPPVPSSSSPSAATPSKDDASNGRHALTLRHHHHHHLQQQQQQPPGQHRQEELREEEAQEATYLGGPVLWVVHGTPELPRPDYHQFSGGLEEFRVGECHRLRLKVKLNGPSPFDEVVDPYLAHPGQRYLCLKADLASPSSDDDDSSSSSNSDDDDDSEGQLDDDGNEGIEEEWEGSEDEDLGNANNSNEDDDEGDGDDSGMEEEAA</sequence>
<dbReference type="AlphaFoldDB" id="L8GC95"/>
<accession>L8GC95</accession>
<dbReference type="GeneID" id="14911271"/>
<dbReference type="VEuPathDB" id="AmoebaDB:ACA1_180010"/>
<name>L8GC95_ACACF</name>